<sequence>MLTAILIPVPFSRILLSMLTAILILLFLQFDVSPLPYPSLVCCLMLTAILISSLSPGCESSSLPIPSLLSMLTAILIPLFLQDFVSPLPYPSYCESSSLPIPSLLSVLTAILVLSPSPGFSESSPLPIPSLLSMLTAILISLFLQFVVSPLPYPIAILIVVPHSPLDTKDQFHEISDSEITAESSNIEMDSLSNHSSFDYEPMDIDYSEIEQFPEAMDIDSPVTLHSPGFSLPWVLGPGFEYASIPCQVAM</sequence>
<feature type="transmembrane region" description="Helical" evidence="1">
    <location>
        <begin position="6"/>
        <end position="28"/>
    </location>
</feature>
<name>A0A6A4GXF7_9AGAR</name>
<dbReference type="EMBL" id="ML769653">
    <property type="protein sequence ID" value="KAE9390562.1"/>
    <property type="molecule type" value="Genomic_DNA"/>
</dbReference>
<proteinExistence type="predicted"/>
<organism evidence="2 3">
    <name type="scientific">Gymnopus androsaceus JB14</name>
    <dbReference type="NCBI Taxonomy" id="1447944"/>
    <lineage>
        <taxon>Eukaryota</taxon>
        <taxon>Fungi</taxon>
        <taxon>Dikarya</taxon>
        <taxon>Basidiomycota</taxon>
        <taxon>Agaricomycotina</taxon>
        <taxon>Agaricomycetes</taxon>
        <taxon>Agaricomycetidae</taxon>
        <taxon>Agaricales</taxon>
        <taxon>Marasmiineae</taxon>
        <taxon>Omphalotaceae</taxon>
        <taxon>Gymnopus</taxon>
    </lineage>
</organism>
<feature type="transmembrane region" description="Helical" evidence="1">
    <location>
        <begin position="61"/>
        <end position="81"/>
    </location>
</feature>
<keyword evidence="1" id="KW-0812">Transmembrane</keyword>
<evidence type="ECO:0000256" key="1">
    <source>
        <dbReference type="SAM" id="Phobius"/>
    </source>
</evidence>
<protein>
    <submittedName>
        <fullName evidence="2">Uncharacterized protein</fullName>
    </submittedName>
</protein>
<reference evidence="2" key="1">
    <citation type="journal article" date="2019" name="Environ. Microbiol.">
        <title>Fungal ecological strategies reflected in gene transcription - a case study of two litter decomposers.</title>
        <authorList>
            <person name="Barbi F."/>
            <person name="Kohler A."/>
            <person name="Barry K."/>
            <person name="Baskaran P."/>
            <person name="Daum C."/>
            <person name="Fauchery L."/>
            <person name="Ihrmark K."/>
            <person name="Kuo A."/>
            <person name="LaButti K."/>
            <person name="Lipzen A."/>
            <person name="Morin E."/>
            <person name="Grigoriev I.V."/>
            <person name="Henrissat B."/>
            <person name="Lindahl B."/>
            <person name="Martin F."/>
        </authorList>
    </citation>
    <scope>NUCLEOTIDE SEQUENCE</scope>
    <source>
        <strain evidence="2">JB14</strain>
    </source>
</reference>
<feature type="transmembrane region" description="Helical" evidence="1">
    <location>
        <begin position="134"/>
        <end position="161"/>
    </location>
</feature>
<dbReference type="Proteomes" id="UP000799118">
    <property type="component" value="Unassembled WGS sequence"/>
</dbReference>
<evidence type="ECO:0000313" key="2">
    <source>
        <dbReference type="EMBL" id="KAE9390562.1"/>
    </source>
</evidence>
<gene>
    <name evidence="2" type="ORF">BT96DRAFT_1002136</name>
</gene>
<feature type="transmembrane region" description="Helical" evidence="1">
    <location>
        <begin position="93"/>
        <end position="114"/>
    </location>
</feature>
<dbReference type="AlphaFoldDB" id="A0A6A4GXF7"/>
<keyword evidence="3" id="KW-1185">Reference proteome</keyword>
<evidence type="ECO:0000313" key="3">
    <source>
        <dbReference type="Proteomes" id="UP000799118"/>
    </source>
</evidence>
<keyword evidence="1" id="KW-0472">Membrane</keyword>
<keyword evidence="1" id="KW-1133">Transmembrane helix</keyword>
<accession>A0A6A4GXF7</accession>
<feature type="transmembrane region" description="Helical" evidence="1">
    <location>
        <begin position="35"/>
        <end position="55"/>
    </location>
</feature>